<evidence type="ECO:0000256" key="1">
    <source>
        <dbReference type="SAM" id="MobiDB-lite"/>
    </source>
</evidence>
<gene>
    <name evidence="2" type="ORF">NQ315_005871</name>
</gene>
<comment type="caution">
    <text evidence="2">The sequence shown here is derived from an EMBL/GenBank/DDBJ whole genome shotgun (WGS) entry which is preliminary data.</text>
</comment>
<feature type="compositionally biased region" description="Basic and acidic residues" evidence="1">
    <location>
        <begin position="525"/>
        <end position="545"/>
    </location>
</feature>
<feature type="region of interest" description="Disordered" evidence="1">
    <location>
        <begin position="427"/>
        <end position="479"/>
    </location>
</feature>
<dbReference type="Proteomes" id="UP001159042">
    <property type="component" value="Unassembled WGS sequence"/>
</dbReference>
<dbReference type="GO" id="GO:0003729">
    <property type="term" value="F:mRNA binding"/>
    <property type="evidence" value="ECO:0007669"/>
    <property type="project" value="TreeGrafter"/>
</dbReference>
<sequence length="1196" mass="134810">METTGNEQAAEVERLLNKKAATGSDDKFEYVFNLSYGNGSENWFCNFCDCSIAGGVDGVHEHETDKRHIRKLGLDNHDSDKPEEKKPEEEPVTIDIAAGEPIPPGFEEQHVNRVAQIQEQLDRFTDRPLVGLEYVFELHVSAEYEKPEYLCVLCNKTGNYASIVLAHVRSCSHISQYLHKHFSTCHDALVPYMTKRYKRNWQNTLQKIAEAIEKKFGRLKPYSIEKDTFEKNKVHYLQIVADGEHFSQDTGVTFKELVVHTELVKPCEVVESDEASVSTEDATAHIEKPLQLSSSSLPKETSSESTQSGKNVEQSVSLFNLFRIANTKKKKAQGKKMSREEVVNIMEFRRQGKVLDTQMYTTLKLYEKNPDKCPQYHEEWQKLNLPEEMNPNRCIKRAFFPTRINKSSIPLKKDKIGVVSPLAKVTSNGDKLTTPVAKKSNQNNPIQSKKGNSRPPTKTIPAPIKFKIGPPSKSIDNKPSLRVAGQVVYTLSGSKTTPILNKPSLPAATQPDKDIEVIVIDDKDDSSKKDTSKFSIHGKETERMKSPKKSVSKETLASLRSKSGERRRNRKSRSRDRSRSRRRYLRKSRSRDRSRSRRRYLGRDRSRSRRKRFGKSRSRSGSRLRELLRRLRDSRSQNKKSLSREKSLERNKDISTEIRDTSKDGQSISPVADLPLEKEKVHGPVDAHYKLPEIVPGATKESGIMPNDDDDGQINIINVLRILTALEERLGSLGPKIIDLVGQALVLEKRETNSSETLLDSDLNCVLLETVNEKLKGQLLAGLVDTVEEKAFKKAVNKTSALISMAEQRKTQKKQMVPSVNNIDKTAIANQIAIALILQGRTNVAQAEIEQLTNAMISVAQVSKISSDLLAAQPSGGNVSLITSDWKQEINLNDKLRISSSNKSSVIELGKLSEPPTPHPLQNPINNMGYVPDPHLQHLLQNFMNLAAHEQRQLIDYLKILEIYEPERAERLREFVISNPNSKIKTIEGFENQEISDDIRSSVPIKQENSASGDLWCQTERERPEDSYESTNIFSKRIKEEQLEMEDNANIINETMVFETNNAIKFEPPSPPTNNSNQLNFDPPYRPISPVLRDLSMPLSGDTSIGFDNGGQTIGPIEAGIRVSPSGNIWSLRSEHYGSQETLSRDDRGSVLPSRDLALPADSFVHRDVPVYPTNNPELCIGAYGNNKQQNQFSPT</sequence>
<feature type="region of interest" description="Disordered" evidence="1">
    <location>
        <begin position="278"/>
        <end position="311"/>
    </location>
</feature>
<feature type="region of interest" description="Disordered" evidence="1">
    <location>
        <begin position="520"/>
        <end position="673"/>
    </location>
</feature>
<proteinExistence type="predicted"/>
<dbReference type="AlphaFoldDB" id="A0AAV8VRV4"/>
<feature type="compositionally biased region" description="Low complexity" evidence="1">
    <location>
        <begin position="290"/>
        <end position="306"/>
    </location>
</feature>
<reference evidence="2 3" key="1">
    <citation type="journal article" date="2023" name="Insect Mol. Biol.">
        <title>Genome sequencing provides insights into the evolution of gene families encoding plant cell wall-degrading enzymes in longhorned beetles.</title>
        <authorList>
            <person name="Shin N.R."/>
            <person name="Okamura Y."/>
            <person name="Kirsch R."/>
            <person name="Pauchet Y."/>
        </authorList>
    </citation>
    <scope>NUCLEOTIDE SEQUENCE [LARGE SCALE GENOMIC DNA]</scope>
    <source>
        <strain evidence="2">EAD_L_NR</strain>
    </source>
</reference>
<organism evidence="2 3">
    <name type="scientific">Exocentrus adspersus</name>
    <dbReference type="NCBI Taxonomy" id="1586481"/>
    <lineage>
        <taxon>Eukaryota</taxon>
        <taxon>Metazoa</taxon>
        <taxon>Ecdysozoa</taxon>
        <taxon>Arthropoda</taxon>
        <taxon>Hexapoda</taxon>
        <taxon>Insecta</taxon>
        <taxon>Pterygota</taxon>
        <taxon>Neoptera</taxon>
        <taxon>Endopterygota</taxon>
        <taxon>Coleoptera</taxon>
        <taxon>Polyphaga</taxon>
        <taxon>Cucujiformia</taxon>
        <taxon>Chrysomeloidea</taxon>
        <taxon>Cerambycidae</taxon>
        <taxon>Lamiinae</taxon>
        <taxon>Acanthocinini</taxon>
        <taxon>Exocentrus</taxon>
    </lineage>
</organism>
<feature type="compositionally biased region" description="Basic residues" evidence="1">
    <location>
        <begin position="565"/>
        <end position="622"/>
    </location>
</feature>
<name>A0AAV8VRV4_9CUCU</name>
<keyword evidence="3" id="KW-1185">Reference proteome</keyword>
<feature type="compositionally biased region" description="Basic and acidic residues" evidence="1">
    <location>
        <begin position="623"/>
        <end position="663"/>
    </location>
</feature>
<dbReference type="EMBL" id="JANEYG010000039">
    <property type="protein sequence ID" value="KAJ8916864.1"/>
    <property type="molecule type" value="Genomic_DNA"/>
</dbReference>
<dbReference type="PANTHER" id="PTHR34755">
    <property type="entry name" value="SERINE/ARGININE REPETITIVE MATRIX PROTEIN 3-RELATED"/>
    <property type="match status" value="1"/>
</dbReference>
<dbReference type="InterPro" id="IPR052109">
    <property type="entry name" value="SRRM_Domain-Containing"/>
</dbReference>
<protein>
    <submittedName>
        <fullName evidence="2">Uncharacterized protein</fullName>
    </submittedName>
</protein>
<evidence type="ECO:0000313" key="2">
    <source>
        <dbReference type="EMBL" id="KAJ8916864.1"/>
    </source>
</evidence>
<accession>A0AAV8VRV4</accession>
<feature type="compositionally biased region" description="Polar residues" evidence="1">
    <location>
        <begin position="439"/>
        <end position="456"/>
    </location>
</feature>
<feature type="region of interest" description="Disordered" evidence="1">
    <location>
        <begin position="71"/>
        <end position="90"/>
    </location>
</feature>
<dbReference type="PANTHER" id="PTHR34755:SF3">
    <property type="entry name" value="SERINE_ARGININE REPETITIVE MATRIX PROTEIN 2"/>
    <property type="match status" value="1"/>
</dbReference>
<feature type="compositionally biased region" description="Basic and acidic residues" evidence="1">
    <location>
        <begin position="71"/>
        <end position="89"/>
    </location>
</feature>
<evidence type="ECO:0000313" key="3">
    <source>
        <dbReference type="Proteomes" id="UP001159042"/>
    </source>
</evidence>